<sequence>MFNYISDLIVAGTYSCLQVDLVFKREFSFYLIQYYVPCCMLVVVSWVSFWLDAQSVPARVSLGVTTLLTMSTQTSSINQSLPPVSYTKREFSYYLIQYYIPCCMLVIVSWVSFWLDAKSVPARVSLGVTTLLTMSTQTSSINNTLPPVSYTKVNGCRCCCATQLNLMALHVVGVAVS</sequence>
<dbReference type="GO" id="GO:0004888">
    <property type="term" value="F:transmembrane signaling receptor activity"/>
    <property type="evidence" value="ECO:0007669"/>
    <property type="project" value="InterPro"/>
</dbReference>
<proteinExistence type="predicted"/>
<dbReference type="PRINTS" id="PR00253">
    <property type="entry name" value="GABAARECEPTR"/>
</dbReference>
<feature type="transmembrane region" description="Helical" evidence="1">
    <location>
        <begin position="34"/>
        <end position="51"/>
    </location>
</feature>
<dbReference type="Gene3D" id="1.20.58.390">
    <property type="entry name" value="Neurotransmitter-gated ion-channel transmembrane domain"/>
    <property type="match status" value="2"/>
</dbReference>
<gene>
    <name evidence="3" type="ORF">HAZT_HAZT003449</name>
</gene>
<accession>A0A6A0HDU8</accession>
<dbReference type="CDD" id="cd19049">
    <property type="entry name" value="LGIC_TM_anion"/>
    <property type="match status" value="2"/>
</dbReference>
<reference evidence="3" key="1">
    <citation type="submission" date="2014-08" db="EMBL/GenBank/DDBJ databases">
        <authorList>
            <person name="Murali S."/>
            <person name="Richards S."/>
            <person name="Bandaranaike D."/>
            <person name="Bellair M."/>
            <person name="Blankenburg K."/>
            <person name="Chao H."/>
            <person name="Dinh H."/>
            <person name="Doddapaneni H."/>
            <person name="Dugan-Rocha S."/>
            <person name="Elkadiri S."/>
            <person name="Gnanaolivu R."/>
            <person name="Hughes D."/>
            <person name="Lee S."/>
            <person name="Li M."/>
            <person name="Ming W."/>
            <person name="Munidasa M."/>
            <person name="Muniz J."/>
            <person name="Nguyen L."/>
            <person name="Osuji N."/>
            <person name="Pu L.-L."/>
            <person name="Puazo M."/>
            <person name="Skinner E."/>
            <person name="Qu C."/>
            <person name="Quiroz J."/>
            <person name="Raj R."/>
            <person name="Weissenberger G."/>
            <person name="Xin Y."/>
            <person name="Zou X."/>
            <person name="Han Y."/>
            <person name="Worley K."/>
            <person name="Muzny D."/>
            <person name="Gibbs R."/>
        </authorList>
    </citation>
    <scope>NUCLEOTIDE SEQUENCE</scope>
    <source>
        <strain evidence="3">HAZT.00-mixed</strain>
        <tissue evidence="3">Whole organism</tissue>
    </source>
</reference>
<evidence type="ECO:0000313" key="3">
    <source>
        <dbReference type="EMBL" id="KAA0204008.1"/>
    </source>
</evidence>
<dbReference type="InterPro" id="IPR006028">
    <property type="entry name" value="GABAA/Glycine_rcpt"/>
</dbReference>
<name>A0A6A0HDU8_HYAAZ</name>
<dbReference type="GO" id="GO:0016020">
    <property type="term" value="C:membrane"/>
    <property type="evidence" value="ECO:0007669"/>
    <property type="project" value="InterPro"/>
</dbReference>
<organism evidence="3">
    <name type="scientific">Hyalella azteca</name>
    <name type="common">Amphipod</name>
    <dbReference type="NCBI Taxonomy" id="294128"/>
    <lineage>
        <taxon>Eukaryota</taxon>
        <taxon>Metazoa</taxon>
        <taxon>Ecdysozoa</taxon>
        <taxon>Arthropoda</taxon>
        <taxon>Crustacea</taxon>
        <taxon>Multicrustacea</taxon>
        <taxon>Malacostraca</taxon>
        <taxon>Eumalacostraca</taxon>
        <taxon>Peracarida</taxon>
        <taxon>Amphipoda</taxon>
        <taxon>Senticaudata</taxon>
        <taxon>Talitrida</taxon>
        <taxon>Talitroidea</taxon>
        <taxon>Hyalellidae</taxon>
        <taxon>Hyalella</taxon>
    </lineage>
</organism>
<reference evidence="3" key="2">
    <citation type="journal article" date="2018" name="Environ. Sci. Technol.">
        <title>The Toxicogenome of Hyalella azteca: A Model for Sediment Ecotoxicology and Evolutionary Toxicology.</title>
        <authorList>
            <person name="Poynton H.C."/>
            <person name="Hasenbein S."/>
            <person name="Benoit J.B."/>
            <person name="Sepulveda M.S."/>
            <person name="Poelchau M.F."/>
            <person name="Hughes D.S.T."/>
            <person name="Murali S.C."/>
            <person name="Chen S."/>
            <person name="Glastad K.M."/>
            <person name="Goodisman M.A.D."/>
            <person name="Werren J.H."/>
            <person name="Vineis J.H."/>
            <person name="Bowen J.L."/>
            <person name="Friedrich M."/>
            <person name="Jones J."/>
            <person name="Robertson H.M."/>
            <person name="Feyereisen R."/>
            <person name="Mechler-Hickson A."/>
            <person name="Mathers N."/>
            <person name="Lee C.E."/>
            <person name="Colbourne J.K."/>
            <person name="Biales A."/>
            <person name="Johnston J.S."/>
            <person name="Wellborn G.A."/>
            <person name="Rosendale A.J."/>
            <person name="Cridge A.G."/>
            <person name="Munoz-Torres M.C."/>
            <person name="Bain P.A."/>
            <person name="Manny A.R."/>
            <person name="Major K.M."/>
            <person name="Lambert F.N."/>
            <person name="Vulpe C.D."/>
            <person name="Tuck P."/>
            <person name="Blalock B.J."/>
            <person name="Lin Y.Y."/>
            <person name="Smith M.E."/>
            <person name="Ochoa-Acuna H."/>
            <person name="Chen M.M."/>
            <person name="Childers C.P."/>
            <person name="Qu J."/>
            <person name="Dugan S."/>
            <person name="Lee S.L."/>
            <person name="Chao H."/>
            <person name="Dinh H."/>
            <person name="Han Y."/>
            <person name="Doddapaneni H."/>
            <person name="Worley K.C."/>
            <person name="Muzny D.M."/>
            <person name="Gibbs R.A."/>
            <person name="Richards S."/>
        </authorList>
    </citation>
    <scope>NUCLEOTIDE SEQUENCE</scope>
    <source>
        <strain evidence="3">HAZT.00-mixed</strain>
        <tissue evidence="3">Whole organism</tissue>
    </source>
</reference>
<feature type="transmembrane region" description="Helical" evidence="1">
    <location>
        <begin position="91"/>
        <end position="115"/>
    </location>
</feature>
<keyword evidence="1" id="KW-0812">Transmembrane</keyword>
<evidence type="ECO:0000259" key="2">
    <source>
        <dbReference type="Pfam" id="PF02932"/>
    </source>
</evidence>
<protein>
    <recommendedName>
        <fullName evidence="2">Neurotransmitter-gated ion-channel transmembrane domain-containing protein</fullName>
    </recommendedName>
</protein>
<comment type="caution">
    <text evidence="3">The sequence shown here is derived from an EMBL/GenBank/DDBJ whole genome shotgun (WGS) entry which is preliminary data.</text>
</comment>
<dbReference type="Pfam" id="PF02932">
    <property type="entry name" value="Neur_chan_memb"/>
    <property type="match status" value="2"/>
</dbReference>
<dbReference type="InterPro" id="IPR006029">
    <property type="entry name" value="Neurotrans-gated_channel_TM"/>
</dbReference>
<reference evidence="3" key="3">
    <citation type="submission" date="2019-06" db="EMBL/GenBank/DDBJ databases">
        <authorList>
            <person name="Poynton C."/>
            <person name="Hasenbein S."/>
            <person name="Benoit J.B."/>
            <person name="Sepulveda M.S."/>
            <person name="Poelchau M.F."/>
            <person name="Murali S.C."/>
            <person name="Chen S."/>
            <person name="Glastad K.M."/>
            <person name="Werren J.H."/>
            <person name="Vineis J.H."/>
            <person name="Bowen J.L."/>
            <person name="Friedrich M."/>
            <person name="Jones J."/>
            <person name="Robertson H.M."/>
            <person name="Feyereisen R."/>
            <person name="Mechler-Hickson A."/>
            <person name="Mathers N."/>
            <person name="Lee C.E."/>
            <person name="Colbourne J.K."/>
            <person name="Biales A."/>
            <person name="Johnston J.S."/>
            <person name="Wellborn G.A."/>
            <person name="Rosendale A.J."/>
            <person name="Cridge A.G."/>
            <person name="Munoz-Torres M.C."/>
            <person name="Bain P.A."/>
            <person name="Manny A.R."/>
            <person name="Major K.M."/>
            <person name="Lambert F.N."/>
            <person name="Vulpe C.D."/>
            <person name="Tuck P."/>
            <person name="Blalock B.J."/>
            <person name="Lin Y.-Y."/>
            <person name="Smith M.E."/>
            <person name="Ochoa-Acuna H."/>
            <person name="Chen M.-J.M."/>
            <person name="Childers C.P."/>
            <person name="Qu J."/>
            <person name="Dugan S."/>
            <person name="Lee S.L."/>
            <person name="Chao H."/>
            <person name="Dinh H."/>
            <person name="Han Y."/>
            <person name="Doddapaneni H."/>
            <person name="Worley K.C."/>
            <person name="Muzny D.M."/>
            <person name="Gibbs R.A."/>
            <person name="Richards S."/>
        </authorList>
    </citation>
    <scope>NUCLEOTIDE SEQUENCE</scope>
    <source>
        <strain evidence="3">HAZT.00-mixed</strain>
        <tissue evidence="3">Whole organism</tissue>
    </source>
</reference>
<dbReference type="PANTHER" id="PTHR18945">
    <property type="entry name" value="NEUROTRANSMITTER GATED ION CHANNEL"/>
    <property type="match status" value="1"/>
</dbReference>
<feature type="domain" description="Neurotransmitter-gated ion-channel transmembrane" evidence="2">
    <location>
        <begin position="35"/>
        <end position="88"/>
    </location>
</feature>
<dbReference type="EMBL" id="JQDR03000168">
    <property type="protein sequence ID" value="KAA0204008.1"/>
    <property type="molecule type" value="Genomic_DNA"/>
</dbReference>
<dbReference type="InterPro" id="IPR038050">
    <property type="entry name" value="Neuro_actylchol_rec"/>
</dbReference>
<evidence type="ECO:0000256" key="1">
    <source>
        <dbReference type="SAM" id="Phobius"/>
    </source>
</evidence>
<keyword evidence="1" id="KW-0472">Membrane</keyword>
<dbReference type="GO" id="GO:0099095">
    <property type="term" value="F:ligand-gated monoatomic anion channel activity"/>
    <property type="evidence" value="ECO:0007669"/>
    <property type="project" value="UniProtKB-ARBA"/>
</dbReference>
<dbReference type="InterPro" id="IPR006201">
    <property type="entry name" value="Neur_channel"/>
</dbReference>
<feature type="domain" description="Neurotransmitter-gated ion-channel transmembrane" evidence="2">
    <location>
        <begin position="99"/>
        <end position="152"/>
    </location>
</feature>
<dbReference type="InterPro" id="IPR036719">
    <property type="entry name" value="Neuro-gated_channel_TM_sf"/>
</dbReference>
<dbReference type="SUPFAM" id="SSF90112">
    <property type="entry name" value="Neurotransmitter-gated ion-channel transmembrane pore"/>
    <property type="match status" value="2"/>
</dbReference>
<dbReference type="GO" id="GO:0005230">
    <property type="term" value="F:extracellular ligand-gated monoatomic ion channel activity"/>
    <property type="evidence" value="ECO:0007669"/>
    <property type="project" value="UniProtKB-ARBA"/>
</dbReference>
<keyword evidence="1" id="KW-1133">Transmembrane helix</keyword>
<dbReference type="GO" id="GO:0005254">
    <property type="term" value="F:chloride channel activity"/>
    <property type="evidence" value="ECO:0007669"/>
    <property type="project" value="UniProtKB-ARBA"/>
</dbReference>
<dbReference type="Proteomes" id="UP000711488">
    <property type="component" value="Unassembled WGS sequence"/>
</dbReference>
<dbReference type="AlphaFoldDB" id="A0A6A0HDU8"/>